<dbReference type="Gene3D" id="3.90.470.10">
    <property type="entry name" value="Ribosomal protein L22/L17"/>
    <property type="match status" value="1"/>
</dbReference>
<dbReference type="Proteomes" id="UP000001880">
    <property type="component" value="Chromosome"/>
</dbReference>
<keyword evidence="2 7" id="KW-0699">rRNA-binding</keyword>
<evidence type="ECO:0000256" key="1">
    <source>
        <dbReference type="ARBA" id="ARBA00009451"/>
    </source>
</evidence>
<dbReference type="KEGG" id="hoh:Hoch_4000"/>
<dbReference type="PANTHER" id="PTHR13501">
    <property type="entry name" value="CHLOROPLAST 50S RIBOSOMAL PROTEIN L22-RELATED"/>
    <property type="match status" value="1"/>
</dbReference>
<reference evidence="11 12" key="1">
    <citation type="journal article" date="2010" name="Stand. Genomic Sci.">
        <title>Complete genome sequence of Haliangium ochraceum type strain (SMP-2).</title>
        <authorList>
            <consortium name="US DOE Joint Genome Institute (JGI-PGF)"/>
            <person name="Ivanova N."/>
            <person name="Daum C."/>
            <person name="Lang E."/>
            <person name="Abt B."/>
            <person name="Kopitz M."/>
            <person name="Saunders E."/>
            <person name="Lapidus A."/>
            <person name="Lucas S."/>
            <person name="Glavina Del Rio T."/>
            <person name="Nolan M."/>
            <person name="Tice H."/>
            <person name="Copeland A."/>
            <person name="Cheng J.F."/>
            <person name="Chen F."/>
            <person name="Bruce D."/>
            <person name="Goodwin L."/>
            <person name="Pitluck S."/>
            <person name="Mavromatis K."/>
            <person name="Pati A."/>
            <person name="Mikhailova N."/>
            <person name="Chen A."/>
            <person name="Palaniappan K."/>
            <person name="Land M."/>
            <person name="Hauser L."/>
            <person name="Chang Y.J."/>
            <person name="Jeffries C.D."/>
            <person name="Detter J.C."/>
            <person name="Brettin T."/>
            <person name="Rohde M."/>
            <person name="Goker M."/>
            <person name="Bristow J."/>
            <person name="Markowitz V."/>
            <person name="Eisen J.A."/>
            <person name="Hugenholtz P."/>
            <person name="Kyrpides N.C."/>
            <person name="Klenk H.P."/>
        </authorList>
    </citation>
    <scope>NUCLEOTIDE SEQUENCE [LARGE SCALE GENOMIC DNA]</scope>
    <source>
        <strain evidence="12">DSM 14365 / CIP 107738 / JCM 11303 / AJ 13395 / SMP-2</strain>
    </source>
</reference>
<dbReference type="InterPro" id="IPR036394">
    <property type="entry name" value="Ribosomal_uL22_sf"/>
</dbReference>
<dbReference type="CDD" id="cd00336">
    <property type="entry name" value="Ribosomal_L22"/>
    <property type="match status" value="1"/>
</dbReference>
<evidence type="ECO:0000256" key="7">
    <source>
        <dbReference type="HAMAP-Rule" id="MF_01331"/>
    </source>
</evidence>
<dbReference type="PROSITE" id="PS00464">
    <property type="entry name" value="RIBOSOMAL_L22"/>
    <property type="match status" value="1"/>
</dbReference>
<comment type="similarity">
    <text evidence="1 7 8">Belongs to the universal ribosomal protein uL22 family.</text>
</comment>
<protein>
    <recommendedName>
        <fullName evidence="6 7">Large ribosomal subunit protein uL22</fullName>
    </recommendedName>
</protein>
<dbReference type="GO" id="GO:0006412">
    <property type="term" value="P:translation"/>
    <property type="evidence" value="ECO:0007669"/>
    <property type="project" value="UniProtKB-UniRule"/>
</dbReference>
<evidence type="ECO:0000256" key="3">
    <source>
        <dbReference type="ARBA" id="ARBA00022884"/>
    </source>
</evidence>
<dbReference type="STRING" id="502025.Hoch_4000"/>
<dbReference type="InterPro" id="IPR018260">
    <property type="entry name" value="Ribosomal_uL22_CS"/>
</dbReference>
<evidence type="ECO:0000313" key="11">
    <source>
        <dbReference type="EMBL" id="ACY16499.1"/>
    </source>
</evidence>
<keyword evidence="12" id="KW-1185">Reference proteome</keyword>
<name>D0LIC0_HALO1</name>
<comment type="function">
    <text evidence="7 10">This protein binds specifically to 23S rRNA; its binding is stimulated by other ribosomal proteins, e.g., L4, L17, and L20. It is important during the early stages of 50S assembly. It makes multiple contacts with different domains of the 23S rRNA in the assembled 50S subunit and ribosome.</text>
</comment>
<keyword evidence="4 7" id="KW-0689">Ribosomal protein</keyword>
<proteinExistence type="inferred from homology"/>
<evidence type="ECO:0000256" key="6">
    <source>
        <dbReference type="ARBA" id="ARBA00035207"/>
    </source>
</evidence>
<evidence type="ECO:0000256" key="10">
    <source>
        <dbReference type="RuleBase" id="RU004008"/>
    </source>
</evidence>
<dbReference type="InterPro" id="IPR001063">
    <property type="entry name" value="Ribosomal_uL22"/>
</dbReference>
<dbReference type="EMBL" id="CP001804">
    <property type="protein sequence ID" value="ACY16499.1"/>
    <property type="molecule type" value="Genomic_DNA"/>
</dbReference>
<comment type="function">
    <text evidence="7">The globular domain of the protein is located near the polypeptide exit tunnel on the outside of the subunit, while an extended beta-hairpin is found that lines the wall of the exit tunnel in the center of the 70S ribosome.</text>
</comment>
<organism evidence="11 12">
    <name type="scientific">Haliangium ochraceum (strain DSM 14365 / JCM 11303 / SMP-2)</name>
    <dbReference type="NCBI Taxonomy" id="502025"/>
    <lineage>
        <taxon>Bacteria</taxon>
        <taxon>Pseudomonadati</taxon>
        <taxon>Myxococcota</taxon>
        <taxon>Polyangia</taxon>
        <taxon>Haliangiales</taxon>
        <taxon>Kofleriaceae</taxon>
        <taxon>Haliangium</taxon>
    </lineage>
</organism>
<gene>
    <name evidence="7" type="primary">rplV</name>
    <name evidence="11" type="ordered locus">Hoch_4000</name>
</gene>
<dbReference type="GO" id="GO:0019843">
    <property type="term" value="F:rRNA binding"/>
    <property type="evidence" value="ECO:0007669"/>
    <property type="project" value="UniProtKB-UniRule"/>
</dbReference>
<keyword evidence="3 7" id="KW-0694">RNA-binding</keyword>
<dbReference type="HOGENOM" id="CLU_083987_3_3_7"/>
<evidence type="ECO:0000256" key="2">
    <source>
        <dbReference type="ARBA" id="ARBA00022730"/>
    </source>
</evidence>
<dbReference type="OrthoDB" id="9805969at2"/>
<dbReference type="InterPro" id="IPR047867">
    <property type="entry name" value="Ribosomal_uL22_bac/org-type"/>
</dbReference>
<evidence type="ECO:0000313" key="12">
    <source>
        <dbReference type="Proteomes" id="UP000001880"/>
    </source>
</evidence>
<dbReference type="RefSeq" id="WP_012829098.1">
    <property type="nucleotide sequence ID" value="NC_013440.1"/>
</dbReference>
<dbReference type="Pfam" id="PF00237">
    <property type="entry name" value="Ribosomal_L22"/>
    <property type="match status" value="1"/>
</dbReference>
<evidence type="ECO:0000256" key="4">
    <source>
        <dbReference type="ARBA" id="ARBA00022980"/>
    </source>
</evidence>
<accession>D0LIC0</accession>
<dbReference type="GO" id="GO:0022625">
    <property type="term" value="C:cytosolic large ribosomal subunit"/>
    <property type="evidence" value="ECO:0007669"/>
    <property type="project" value="TreeGrafter"/>
</dbReference>
<dbReference type="NCBIfam" id="TIGR01044">
    <property type="entry name" value="rplV_bact"/>
    <property type="match status" value="1"/>
</dbReference>
<dbReference type="GO" id="GO:0003735">
    <property type="term" value="F:structural constituent of ribosome"/>
    <property type="evidence" value="ECO:0007669"/>
    <property type="project" value="InterPro"/>
</dbReference>
<dbReference type="SUPFAM" id="SSF54843">
    <property type="entry name" value="Ribosomal protein L22"/>
    <property type="match status" value="1"/>
</dbReference>
<evidence type="ECO:0000256" key="5">
    <source>
        <dbReference type="ARBA" id="ARBA00023274"/>
    </source>
</evidence>
<keyword evidence="5 7" id="KW-0687">Ribonucleoprotein</keyword>
<dbReference type="eggNOG" id="COG0091">
    <property type="taxonomic scope" value="Bacteria"/>
</dbReference>
<dbReference type="AlphaFoldDB" id="D0LIC0"/>
<evidence type="ECO:0000256" key="9">
    <source>
        <dbReference type="RuleBase" id="RU004006"/>
    </source>
</evidence>
<dbReference type="InterPro" id="IPR005727">
    <property type="entry name" value="Ribosomal_uL22_bac/chlpt-type"/>
</dbReference>
<sequence length="114" mass="12448">MQARAVVKHISMSPRKMRVVANMVRGERVEEALASLRFMPKKAARLIAKALESAAANAEDKSGGDVDIDSLVIEGIYVDGGPIIKRWMPRAMGRANRINHRTSHLTVVVGDGND</sequence>
<dbReference type="PANTHER" id="PTHR13501:SF8">
    <property type="entry name" value="LARGE RIBOSOMAL SUBUNIT PROTEIN UL22M"/>
    <property type="match status" value="1"/>
</dbReference>
<comment type="subunit">
    <text evidence="7 9">Part of the 50S ribosomal subunit.</text>
</comment>
<dbReference type="HAMAP" id="MF_01331_B">
    <property type="entry name" value="Ribosomal_uL22_B"/>
    <property type="match status" value="1"/>
</dbReference>
<evidence type="ECO:0000256" key="8">
    <source>
        <dbReference type="RuleBase" id="RU004005"/>
    </source>
</evidence>